<dbReference type="SUPFAM" id="SSF50249">
    <property type="entry name" value="Nucleic acid-binding proteins"/>
    <property type="match status" value="1"/>
</dbReference>
<dbReference type="RefSeq" id="WP_192819613.1">
    <property type="nucleotide sequence ID" value="NZ_CP062310.1"/>
</dbReference>
<dbReference type="Proteomes" id="UP000594121">
    <property type="component" value="Chromosome"/>
</dbReference>
<dbReference type="KEGG" id="thel:IG193_04085"/>
<evidence type="ECO:0000313" key="3">
    <source>
        <dbReference type="Proteomes" id="UP000594121"/>
    </source>
</evidence>
<proteinExistence type="predicted"/>
<protein>
    <recommendedName>
        <fullName evidence="1">OB domain-containing protein</fullName>
    </recommendedName>
</protein>
<dbReference type="InterPro" id="IPR004365">
    <property type="entry name" value="NA-bd_OB_tRNA"/>
</dbReference>
<dbReference type="EMBL" id="CP062310">
    <property type="protein sequence ID" value="QOJ79641.1"/>
    <property type="molecule type" value="Genomic_DNA"/>
</dbReference>
<evidence type="ECO:0000259" key="1">
    <source>
        <dbReference type="Pfam" id="PF01336"/>
    </source>
</evidence>
<accession>A0A7L9FJ17</accession>
<feature type="domain" description="OB" evidence="1">
    <location>
        <begin position="84"/>
        <end position="155"/>
    </location>
</feature>
<dbReference type="GeneID" id="59149047"/>
<keyword evidence="3" id="KW-1185">Reference proteome</keyword>
<dbReference type="Pfam" id="PF01336">
    <property type="entry name" value="tRNA_anti-codon"/>
    <property type="match status" value="1"/>
</dbReference>
<organism evidence="2 3">
    <name type="scientific">Infirmifilum lucidum</name>
    <dbReference type="NCBI Taxonomy" id="2776706"/>
    <lineage>
        <taxon>Archaea</taxon>
        <taxon>Thermoproteota</taxon>
        <taxon>Thermoprotei</taxon>
        <taxon>Thermofilales</taxon>
        <taxon>Thermofilaceae</taxon>
        <taxon>Infirmifilum</taxon>
    </lineage>
</organism>
<dbReference type="InParanoid" id="A0A7L9FJ17"/>
<dbReference type="InterPro" id="IPR012340">
    <property type="entry name" value="NA-bd_OB-fold"/>
</dbReference>
<dbReference type="AlphaFoldDB" id="A0A7L9FJ17"/>
<dbReference type="GO" id="GO:0003676">
    <property type="term" value="F:nucleic acid binding"/>
    <property type="evidence" value="ECO:0007669"/>
    <property type="project" value="InterPro"/>
</dbReference>
<sequence>MSSEDVETEQIIGEILRTHSNLTREIIEKMIASKVEEFGGIIRRDAAALMVAKELGISFSRESAPSSLTALRIGDLASGFRGVDVEGVVVFNSGLRQLSSGKKFLRFALADNTGIIWGVLWDEQAEKIGKILRVGSKVRLLKVSVRRYKERNEIYFDKNSSAKVLSDLALEELLKYLEKYRVRTRVVRVLKSSMVAGRNCVYGVGEPCGPVILVLPLDTTVQENNLLAVSGCSEFSRRGVDVVKCDISAHVSALQTSESSLFLCREVPSSEVFGFKAEVLGYLLFRREGGRVFLAVEPGNGRVDVKPLVTFRDKSILMFSEGLGKVCEIFGAVAVEDVLRETECLSITPVGDRPPRRYNFSKFTKGDAFIMNRATVIALNARLRCLDSRPLFHVSMVLDDGTATKRGLSNSPSVFEKVYSLDPREACEYPPSALEKILSFVNQDLLGIDVIVKARLLESSAQYTLFIDDISLP</sequence>
<evidence type="ECO:0000313" key="2">
    <source>
        <dbReference type="EMBL" id="QOJ79641.1"/>
    </source>
</evidence>
<gene>
    <name evidence="2" type="ORF">IG193_04085</name>
</gene>
<reference evidence="2 3" key="1">
    <citation type="submission" date="2020-10" db="EMBL/GenBank/DDBJ databases">
        <title>Thermofilum lucidum 3507LT sp. nov. a novel member of Thermofilaceae family isolated from Chile hot spring, and proposal of description order Thermofilales.</title>
        <authorList>
            <person name="Zayulina K.S."/>
            <person name="Elcheninov A.G."/>
            <person name="Toshchakov S.V."/>
            <person name="Kublanov I.V."/>
        </authorList>
    </citation>
    <scope>NUCLEOTIDE SEQUENCE [LARGE SCALE GENOMIC DNA]</scope>
    <source>
        <strain evidence="2 3">3507LT</strain>
    </source>
</reference>
<name>A0A7L9FJ17_9CREN</name>
<dbReference type="Gene3D" id="2.40.50.140">
    <property type="entry name" value="Nucleic acid-binding proteins"/>
    <property type="match status" value="1"/>
</dbReference>